<dbReference type="PROSITE" id="PS00041">
    <property type="entry name" value="HTH_ARAC_FAMILY_1"/>
    <property type="match status" value="1"/>
</dbReference>
<dbReference type="PROSITE" id="PS50110">
    <property type="entry name" value="RESPONSE_REGULATORY"/>
    <property type="match status" value="1"/>
</dbReference>
<dbReference type="InterPro" id="IPR001789">
    <property type="entry name" value="Sig_transdc_resp-reg_receiver"/>
</dbReference>
<organism evidence="7 8">
    <name type="scientific">Paenibacillus oralis</name>
    <dbReference type="NCBI Taxonomy" id="2490856"/>
    <lineage>
        <taxon>Bacteria</taxon>
        <taxon>Bacillati</taxon>
        <taxon>Bacillota</taxon>
        <taxon>Bacilli</taxon>
        <taxon>Bacillales</taxon>
        <taxon>Paenibacillaceae</taxon>
        <taxon>Paenibacillus</taxon>
    </lineage>
</organism>
<dbReference type="AlphaFoldDB" id="A0A3P3UB77"/>
<dbReference type="SMART" id="SM00342">
    <property type="entry name" value="HTH_ARAC"/>
    <property type="match status" value="1"/>
</dbReference>
<keyword evidence="2" id="KW-0238">DNA-binding</keyword>
<dbReference type="PANTHER" id="PTHR43280:SF2">
    <property type="entry name" value="HTH-TYPE TRANSCRIPTIONAL REGULATOR EXSA"/>
    <property type="match status" value="1"/>
</dbReference>
<protein>
    <submittedName>
        <fullName evidence="7">Response regulator</fullName>
    </submittedName>
</protein>
<evidence type="ECO:0000313" key="8">
    <source>
        <dbReference type="Proteomes" id="UP000267017"/>
    </source>
</evidence>
<dbReference type="GO" id="GO:0043565">
    <property type="term" value="F:sequence-specific DNA binding"/>
    <property type="evidence" value="ECO:0007669"/>
    <property type="project" value="InterPro"/>
</dbReference>
<evidence type="ECO:0000313" key="7">
    <source>
        <dbReference type="EMBL" id="RRJ67601.1"/>
    </source>
</evidence>
<proteinExistence type="predicted"/>
<dbReference type="OrthoDB" id="159632at2"/>
<accession>A0A3P3UB77</accession>
<dbReference type="PRINTS" id="PR00032">
    <property type="entry name" value="HTHARAC"/>
</dbReference>
<evidence type="ECO:0000256" key="3">
    <source>
        <dbReference type="ARBA" id="ARBA00023163"/>
    </source>
</evidence>
<dbReference type="SMART" id="SM00448">
    <property type="entry name" value="REC"/>
    <property type="match status" value="1"/>
</dbReference>
<evidence type="ECO:0000256" key="2">
    <source>
        <dbReference type="ARBA" id="ARBA00023125"/>
    </source>
</evidence>
<comment type="caution">
    <text evidence="7">The sequence shown here is derived from an EMBL/GenBank/DDBJ whole genome shotgun (WGS) entry which is preliminary data.</text>
</comment>
<dbReference type="EMBL" id="RRCN01000001">
    <property type="protein sequence ID" value="RRJ67601.1"/>
    <property type="molecule type" value="Genomic_DNA"/>
</dbReference>
<dbReference type="InterPro" id="IPR018060">
    <property type="entry name" value="HTH_AraC"/>
</dbReference>
<evidence type="ECO:0000256" key="1">
    <source>
        <dbReference type="ARBA" id="ARBA00023015"/>
    </source>
</evidence>
<dbReference type="GO" id="GO:0000160">
    <property type="term" value="P:phosphorelay signal transduction system"/>
    <property type="evidence" value="ECO:0007669"/>
    <property type="project" value="InterPro"/>
</dbReference>
<dbReference type="SUPFAM" id="SSF46689">
    <property type="entry name" value="Homeodomain-like"/>
    <property type="match status" value="2"/>
</dbReference>
<gene>
    <name evidence="7" type="ORF">EHV15_15600</name>
</gene>
<dbReference type="PROSITE" id="PS01124">
    <property type="entry name" value="HTH_ARAC_FAMILY_2"/>
    <property type="match status" value="1"/>
</dbReference>
<sequence length="560" mass="63292">MRALIVDDEARVRKAVRLLVDWEKHGIREVTEAGGGNEAIGIIQSFGPQLVIMDMMMESGHGLELMAWVREHAGNIKFIVVSGHDDFDFVRSTVRHGGIDYILKPIEPEAINAAVAKAVEQWRREERERLEQQQKSIRLNEFKPVYDEKLLSSLIDDPGSADVSLRRLRQEGVIPEEAGLCRLLLARIDAGDASLQQRFGHNRELLHFALVNICNEFLLPSRSGIAFKHWRAPREILLLVWGDLERAAERAAQINQGLHRTLERRLHFGLGSAGELPLSLPRQYAEAAAALQRRNLLEPDRYIHELNAGKADGHAMVMDGRGTAANAPAAASAAGGYPSPTFVKVQEDWKLAVRSADPGQIAAASRKWIDELCRLGTVTPEMLAAWTADILSFRSGMIRETLGEKTESVLTELERDDAGHAPPSADSYTFSRYAWSDWAEHVMTRLAEVISRQQARDRSTFADIVKYIEQNYQSDLSLQDIASRFYVSREYVSRKFKQDYGINFSDYLGKYRIDKAKLLMLNPHLKLQDIAEMVGFHDVKYFSKVFKKQVGQSPREYRGK</sequence>
<dbReference type="CDD" id="cd17536">
    <property type="entry name" value="REC_YesN-like"/>
    <property type="match status" value="1"/>
</dbReference>
<keyword evidence="1" id="KW-0805">Transcription regulation</keyword>
<dbReference type="InterPro" id="IPR018062">
    <property type="entry name" value="HTH_AraC-typ_CS"/>
</dbReference>
<dbReference type="Proteomes" id="UP000267017">
    <property type="component" value="Unassembled WGS sequence"/>
</dbReference>
<keyword evidence="8" id="KW-1185">Reference proteome</keyword>
<feature type="domain" description="Response regulatory" evidence="6">
    <location>
        <begin position="2"/>
        <end position="119"/>
    </location>
</feature>
<evidence type="ECO:0000259" key="5">
    <source>
        <dbReference type="PROSITE" id="PS01124"/>
    </source>
</evidence>
<dbReference type="InterPro" id="IPR009057">
    <property type="entry name" value="Homeodomain-like_sf"/>
</dbReference>
<feature type="domain" description="HTH araC/xylS-type" evidence="5">
    <location>
        <begin position="462"/>
        <end position="560"/>
    </location>
</feature>
<evidence type="ECO:0000259" key="6">
    <source>
        <dbReference type="PROSITE" id="PS50110"/>
    </source>
</evidence>
<keyword evidence="3" id="KW-0804">Transcription</keyword>
<dbReference type="Gene3D" id="3.40.50.2300">
    <property type="match status" value="1"/>
</dbReference>
<name>A0A3P3UB77_9BACL</name>
<dbReference type="PANTHER" id="PTHR43280">
    <property type="entry name" value="ARAC-FAMILY TRANSCRIPTIONAL REGULATOR"/>
    <property type="match status" value="1"/>
</dbReference>
<reference evidence="7 8" key="1">
    <citation type="submission" date="2018-11" db="EMBL/GenBank/DDBJ databases">
        <title>Genome sequencing of Paenibacillus sp. KCOM 3021 (= ChDC PVNT-B20).</title>
        <authorList>
            <person name="Kook J.-K."/>
            <person name="Park S.-N."/>
            <person name="Lim Y.K."/>
        </authorList>
    </citation>
    <scope>NUCLEOTIDE SEQUENCE [LARGE SCALE GENOMIC DNA]</scope>
    <source>
        <strain evidence="7 8">KCOM 3021</strain>
    </source>
</reference>
<evidence type="ECO:0000256" key="4">
    <source>
        <dbReference type="PROSITE-ProRule" id="PRU00169"/>
    </source>
</evidence>
<dbReference type="InterPro" id="IPR020449">
    <property type="entry name" value="Tscrpt_reg_AraC-type_HTH"/>
</dbReference>
<dbReference type="Gene3D" id="1.10.10.60">
    <property type="entry name" value="Homeodomain-like"/>
    <property type="match status" value="2"/>
</dbReference>
<dbReference type="Pfam" id="PF00072">
    <property type="entry name" value="Response_reg"/>
    <property type="match status" value="1"/>
</dbReference>
<dbReference type="SUPFAM" id="SSF52172">
    <property type="entry name" value="CheY-like"/>
    <property type="match status" value="1"/>
</dbReference>
<keyword evidence="4" id="KW-0597">Phosphoprotein</keyword>
<feature type="modified residue" description="4-aspartylphosphate" evidence="4">
    <location>
        <position position="54"/>
    </location>
</feature>
<dbReference type="GO" id="GO:0003700">
    <property type="term" value="F:DNA-binding transcription factor activity"/>
    <property type="evidence" value="ECO:0007669"/>
    <property type="project" value="InterPro"/>
</dbReference>
<dbReference type="InterPro" id="IPR011006">
    <property type="entry name" value="CheY-like_superfamily"/>
</dbReference>
<dbReference type="Pfam" id="PF12833">
    <property type="entry name" value="HTH_18"/>
    <property type="match status" value="1"/>
</dbReference>